<reference evidence="1 2" key="1">
    <citation type="submission" date="2018-06" db="EMBL/GenBank/DDBJ databases">
        <authorList>
            <consortium name="Pathogen Informatics"/>
            <person name="Doyle S."/>
        </authorList>
    </citation>
    <scope>NUCLEOTIDE SEQUENCE [LARGE SCALE GENOMIC DNA]</scope>
    <source>
        <strain evidence="1 2">NCTC11112</strain>
    </source>
</reference>
<evidence type="ECO:0000313" key="2">
    <source>
        <dbReference type="Proteomes" id="UP000254817"/>
    </source>
</evidence>
<dbReference type="Proteomes" id="UP000254817">
    <property type="component" value="Unassembled WGS sequence"/>
</dbReference>
<protein>
    <submittedName>
        <fullName evidence="1">GTP-binding protein</fullName>
    </submittedName>
</protein>
<accession>A0A376MNS7</accession>
<evidence type="ECO:0000313" key="1">
    <source>
        <dbReference type="EMBL" id="STG51614.1"/>
    </source>
</evidence>
<name>A0A376MNS7_ECOLX</name>
<sequence>MKLPLNVVTETAKQLNLSEGMDAEKAQKRADKQISGMMTLGQMFQ</sequence>
<dbReference type="AlphaFoldDB" id="A0A376MNS7"/>
<dbReference type="EMBL" id="UGAW01000001">
    <property type="protein sequence ID" value="STG51614.1"/>
    <property type="molecule type" value="Genomic_DNA"/>
</dbReference>
<organism evidence="1 2">
    <name type="scientific">Escherichia coli</name>
    <dbReference type="NCBI Taxonomy" id="562"/>
    <lineage>
        <taxon>Bacteria</taxon>
        <taxon>Pseudomonadati</taxon>
        <taxon>Pseudomonadota</taxon>
        <taxon>Gammaproteobacteria</taxon>
        <taxon>Enterobacterales</taxon>
        <taxon>Enterobacteriaceae</taxon>
        <taxon>Escherichia</taxon>
    </lineage>
</organism>
<proteinExistence type="predicted"/>
<gene>
    <name evidence="1" type="primary">yihF_3</name>
    <name evidence="1" type="ORF">NCTC11112_02073</name>
</gene>